<dbReference type="SUPFAM" id="SSF81301">
    <property type="entry name" value="Nucleotidyltransferase"/>
    <property type="match status" value="1"/>
</dbReference>
<evidence type="ECO:0000256" key="2">
    <source>
        <dbReference type="SAM" id="Coils"/>
    </source>
</evidence>
<dbReference type="Pfam" id="PF04607">
    <property type="entry name" value="RelA_SpoT"/>
    <property type="match status" value="1"/>
</dbReference>
<comment type="caution">
    <text evidence="4">The sequence shown here is derived from an EMBL/GenBank/DDBJ whole genome shotgun (WGS) entry which is preliminary data.</text>
</comment>
<dbReference type="InterPro" id="IPR043519">
    <property type="entry name" value="NT_sf"/>
</dbReference>
<dbReference type="Proteomes" id="UP001199296">
    <property type="component" value="Unassembled WGS sequence"/>
</dbReference>
<evidence type="ECO:0000313" key="4">
    <source>
        <dbReference type="EMBL" id="MCC3143973.1"/>
    </source>
</evidence>
<keyword evidence="2" id="KW-0175">Coiled coil</keyword>
<dbReference type="CDD" id="cd05399">
    <property type="entry name" value="NT_Rel-Spo_like"/>
    <property type="match status" value="1"/>
</dbReference>
<evidence type="ECO:0000313" key="5">
    <source>
        <dbReference type="Proteomes" id="UP001199296"/>
    </source>
</evidence>
<dbReference type="EMBL" id="JAJFAT010000001">
    <property type="protein sequence ID" value="MCC3143973.1"/>
    <property type="molecule type" value="Genomic_DNA"/>
</dbReference>
<proteinExistence type="predicted"/>
<dbReference type="Gene3D" id="1.10.287.860">
    <property type="entry name" value="Nucleotidyltransferase"/>
    <property type="match status" value="1"/>
</dbReference>
<dbReference type="Gene3D" id="3.30.460.10">
    <property type="entry name" value="Beta Polymerase, domain 2"/>
    <property type="match status" value="1"/>
</dbReference>
<keyword evidence="5" id="KW-1185">Reference proteome</keyword>
<comment type="pathway">
    <text evidence="1">Purine metabolism; ppGpp biosynthesis; ppGpp from GTP: step 1/2.</text>
</comment>
<dbReference type="RefSeq" id="WP_229343360.1">
    <property type="nucleotide sequence ID" value="NZ_JAJFAT010000001.1"/>
</dbReference>
<sequence length="336" mass="40252">MADKRTVKKAVENYRRNREKFIHLTVEVEKIVKEVLNEQEIEYHNIEKRTKSIESFKRKARREKYKDPINEITDLAGIRIVTLFEKDVYEISSIIKEIFKIDYENSVDKSDFLDADKMGYKSVHYIAALTEEKIKNSQLQAFKDCYFEIQIRSILQHAWAEIEHDRNYKFKGNLPKHLQRRFYSLAGMLEMADREFNQLAKEVEAYKSKLKEITSDGEITLYLSHNSLKKYFLNKFKELIKEKQIKVNFDDESIIKELRIYGVNDLIEFDEIVADDFQRALKNILNNKRKLKLAKLIRTIMIINDYHKYYEIVCAGQKVNPDNFYMELLKYYNIFL</sequence>
<evidence type="ECO:0000256" key="1">
    <source>
        <dbReference type="ARBA" id="ARBA00004976"/>
    </source>
</evidence>
<reference evidence="4 5" key="1">
    <citation type="submission" date="2021-10" db="EMBL/GenBank/DDBJ databases">
        <authorList>
            <person name="Grouzdev D.S."/>
            <person name="Pantiukh K.S."/>
            <person name="Krutkina M.S."/>
        </authorList>
    </citation>
    <scope>NUCLEOTIDE SEQUENCE [LARGE SCALE GENOMIC DNA]</scope>
    <source>
        <strain evidence="4 5">Z-7514</strain>
    </source>
</reference>
<gene>
    <name evidence="4" type="ORF">LJ207_01375</name>
</gene>
<dbReference type="SMART" id="SM00954">
    <property type="entry name" value="RelA_SpoT"/>
    <property type="match status" value="1"/>
</dbReference>
<dbReference type="PANTHER" id="PTHR41773">
    <property type="entry name" value="GTP PYROPHOSPHATASE-RELATED"/>
    <property type="match status" value="1"/>
</dbReference>
<dbReference type="GO" id="GO:0015969">
    <property type="term" value="P:guanosine tetraphosphate metabolic process"/>
    <property type="evidence" value="ECO:0007669"/>
    <property type="project" value="InterPro"/>
</dbReference>
<dbReference type="AlphaFoldDB" id="A0AAW4WWE0"/>
<evidence type="ECO:0000259" key="3">
    <source>
        <dbReference type="SMART" id="SM00954"/>
    </source>
</evidence>
<dbReference type="PANTHER" id="PTHR41773:SF1">
    <property type="entry name" value="RELA_SPOT DOMAIN-CONTAINING PROTEIN"/>
    <property type="match status" value="1"/>
</dbReference>
<accession>A0AAW4WWE0</accession>
<name>A0AAW4WWE0_9FIRM</name>
<protein>
    <recommendedName>
        <fullName evidence="3">RelA/SpoT domain-containing protein</fullName>
    </recommendedName>
</protein>
<feature type="domain" description="RelA/SpoT" evidence="3">
    <location>
        <begin position="48"/>
        <end position="174"/>
    </location>
</feature>
<organism evidence="4 5">
    <name type="scientific">Halanaerobium polyolivorans</name>
    <dbReference type="NCBI Taxonomy" id="2886943"/>
    <lineage>
        <taxon>Bacteria</taxon>
        <taxon>Bacillati</taxon>
        <taxon>Bacillota</taxon>
        <taxon>Clostridia</taxon>
        <taxon>Halanaerobiales</taxon>
        <taxon>Halanaerobiaceae</taxon>
        <taxon>Halanaerobium</taxon>
    </lineage>
</organism>
<dbReference type="InterPro" id="IPR007685">
    <property type="entry name" value="RelA_SpoT"/>
</dbReference>
<feature type="coiled-coil region" evidence="2">
    <location>
        <begin position="189"/>
        <end position="216"/>
    </location>
</feature>